<evidence type="ECO:0000313" key="2">
    <source>
        <dbReference type="EMBL" id="AIG55447.1"/>
    </source>
</evidence>
<sequence length="218" mass="24127">MLRNICFGLLLLLTVVFGHGRVTNPEAEFNPPLTTTFARKISANSTFSEGKFNGTATENSNEFAKAFKAQTKFKSLRDMLEFNTTSPCGYSLINAAKKPIPADSTMTWQNPPAGVGFVDSHTGPCEVWLDDQQVFQDDNCAGHYKAIPEAHLPIDYSPCTKKGCILRFFNLAVHEPMWQVYINCVPLAGEEIKFTPPSINYTAEAMIGSTFFLIDLKG</sequence>
<protein>
    <submittedName>
        <fullName evidence="2">Secreted protein</fullName>
    </submittedName>
</protein>
<keyword evidence="1" id="KW-0732">Signal</keyword>
<feature type="chain" id="PRO_5002036882" evidence="1">
    <location>
        <begin position="21"/>
        <end position="218"/>
    </location>
</feature>
<dbReference type="AlphaFoldDB" id="A0A0A7CLB5"/>
<organism evidence="2">
    <name type="scientific">Thraustotheca clavata</name>
    <dbReference type="NCBI Taxonomy" id="74557"/>
    <lineage>
        <taxon>Eukaryota</taxon>
        <taxon>Sar</taxon>
        <taxon>Stramenopiles</taxon>
        <taxon>Oomycota</taxon>
        <taxon>Saprolegniomycetes</taxon>
        <taxon>Saprolegniales</taxon>
        <taxon>Achlyaceae</taxon>
        <taxon>Thraustotheca</taxon>
    </lineage>
</organism>
<reference evidence="2" key="1">
    <citation type="journal article" date="2014" name="Genome Biol. Evol.">
        <title>The secreted proteins of Achlya hypogyna and Thraustotheca clavata identify the ancestral oomycete secretome and reveal gene acquisitions by horizontal gene transfer.</title>
        <authorList>
            <person name="Misner I."/>
            <person name="Blouin N."/>
            <person name="Leonard G."/>
            <person name="Richards T.A."/>
            <person name="Lane C.E."/>
        </authorList>
    </citation>
    <scope>NUCLEOTIDE SEQUENCE</scope>
    <source>
        <strain evidence="2">ATCC 34112</strain>
    </source>
</reference>
<dbReference type="EMBL" id="KM037986">
    <property type="protein sequence ID" value="AIG55447.1"/>
    <property type="molecule type" value="Genomic_DNA"/>
</dbReference>
<proteinExistence type="predicted"/>
<accession>A0A0A7CLB5</accession>
<feature type="signal peptide" evidence="1">
    <location>
        <begin position="1"/>
        <end position="20"/>
    </location>
</feature>
<evidence type="ECO:0000256" key="1">
    <source>
        <dbReference type="SAM" id="SignalP"/>
    </source>
</evidence>
<name>A0A0A7CLB5_9STRA</name>